<dbReference type="EMBL" id="PGGS01000322">
    <property type="protein sequence ID" value="PNH05238.1"/>
    <property type="molecule type" value="Genomic_DNA"/>
</dbReference>
<dbReference type="GO" id="GO:0003723">
    <property type="term" value="F:RNA binding"/>
    <property type="evidence" value="ECO:0007669"/>
    <property type="project" value="TreeGrafter"/>
</dbReference>
<reference evidence="5 6" key="1">
    <citation type="journal article" date="2017" name="Mol. Biol. Evol.">
        <title>The 4-celled Tetrabaena socialis nuclear genome reveals the essential components for genetic control of cell number at the origin of multicellularity in the volvocine lineage.</title>
        <authorList>
            <person name="Featherston J."/>
            <person name="Arakaki Y."/>
            <person name="Hanschen E.R."/>
            <person name="Ferris P.J."/>
            <person name="Michod R.E."/>
            <person name="Olson B.J.S.C."/>
            <person name="Nozaki H."/>
            <person name="Durand P.M."/>
        </authorList>
    </citation>
    <scope>NUCLEOTIDE SEQUENCE [LARGE SCALE GENOMIC DNA]</scope>
    <source>
        <strain evidence="5 6">NIES-571</strain>
    </source>
</reference>
<dbReference type="AlphaFoldDB" id="A0A2J7ZY99"/>
<evidence type="ECO:0000313" key="5">
    <source>
        <dbReference type="EMBL" id="PNH05238.1"/>
    </source>
</evidence>
<comment type="caution">
    <text evidence="5">The sequence shown here is derived from an EMBL/GenBank/DDBJ whole genome shotgun (WGS) entry which is preliminary data.</text>
</comment>
<comment type="subcellular location">
    <subcellularLocation>
        <location evidence="1">Nucleus</location>
    </subcellularLocation>
</comment>
<keyword evidence="3" id="KW-0819">tRNA processing</keyword>
<dbReference type="SUPFAM" id="SSF89550">
    <property type="entry name" value="PHP domain-like"/>
    <property type="match status" value="1"/>
</dbReference>
<dbReference type="PANTHER" id="PTHR13031:SF0">
    <property type="entry name" value="RIBONUCLEASE P PROTEIN SUBUNIT P30"/>
    <property type="match status" value="1"/>
</dbReference>
<dbReference type="InterPro" id="IPR002738">
    <property type="entry name" value="RNase_P_p30"/>
</dbReference>
<comment type="similarity">
    <text evidence="2">Belongs to the eukaryotic/archaeal RNase P protein component 3 family.</text>
</comment>
<evidence type="ECO:0000256" key="2">
    <source>
        <dbReference type="ARBA" id="ARBA00007331"/>
    </source>
</evidence>
<keyword evidence="6" id="KW-1185">Reference proteome</keyword>
<feature type="compositionally biased region" description="Basic residues" evidence="4">
    <location>
        <begin position="195"/>
        <end position="204"/>
    </location>
</feature>
<protein>
    <submittedName>
        <fullName evidence="5">Ribonuclease P protein subunit p30</fullName>
    </submittedName>
</protein>
<dbReference type="InterPro" id="IPR016195">
    <property type="entry name" value="Pol/histidinol_Pase-like"/>
</dbReference>
<accession>A0A2J7ZY99</accession>
<evidence type="ECO:0000256" key="3">
    <source>
        <dbReference type="ARBA" id="ARBA00022694"/>
    </source>
</evidence>
<dbReference type="Gene3D" id="3.20.20.140">
    <property type="entry name" value="Metal-dependent hydrolases"/>
    <property type="match status" value="1"/>
</dbReference>
<dbReference type="Proteomes" id="UP000236333">
    <property type="component" value="Unassembled WGS sequence"/>
</dbReference>
<evidence type="ECO:0000256" key="4">
    <source>
        <dbReference type="SAM" id="MobiDB-lite"/>
    </source>
</evidence>
<feature type="compositionally biased region" description="Low complexity" evidence="4">
    <location>
        <begin position="155"/>
        <end position="194"/>
    </location>
</feature>
<dbReference type="OrthoDB" id="17948at2759"/>
<evidence type="ECO:0000256" key="1">
    <source>
        <dbReference type="ARBA" id="ARBA00004123"/>
    </source>
</evidence>
<gene>
    <name evidence="5" type="ORF">TSOC_008518</name>
</gene>
<dbReference type="GO" id="GO:0008033">
    <property type="term" value="P:tRNA processing"/>
    <property type="evidence" value="ECO:0007669"/>
    <property type="project" value="UniProtKB-KW"/>
</dbReference>
<sequence>ACTSLDVDVVVLELAQRGAVKLRPPAVKAALRRGIYFEIAYAPGLRESTARRNLFCNAQALVRATRGKNILLSSSARSASEVRSPLELLHVGALLGLTRQQAQAAISLAPRAVLAHAAARRGCGGRVVEAPAMEEGAAAAGQDVEMLDLPEADDALLGAEAAPPQQKQKQPQQQPQQPQPLRQQRASSAAAARGGARKRSAANG</sequence>
<feature type="region of interest" description="Disordered" evidence="4">
    <location>
        <begin position="150"/>
        <end position="204"/>
    </location>
</feature>
<dbReference type="PANTHER" id="PTHR13031">
    <property type="entry name" value="RIBONUCLEASE P SUBUNIT P30"/>
    <property type="match status" value="1"/>
</dbReference>
<dbReference type="Pfam" id="PF01876">
    <property type="entry name" value="RNase_P_p30"/>
    <property type="match status" value="1"/>
</dbReference>
<feature type="non-terminal residue" evidence="5">
    <location>
        <position position="1"/>
    </location>
</feature>
<name>A0A2J7ZY99_9CHLO</name>
<proteinExistence type="inferred from homology"/>
<organism evidence="5 6">
    <name type="scientific">Tetrabaena socialis</name>
    <dbReference type="NCBI Taxonomy" id="47790"/>
    <lineage>
        <taxon>Eukaryota</taxon>
        <taxon>Viridiplantae</taxon>
        <taxon>Chlorophyta</taxon>
        <taxon>core chlorophytes</taxon>
        <taxon>Chlorophyceae</taxon>
        <taxon>CS clade</taxon>
        <taxon>Chlamydomonadales</taxon>
        <taxon>Tetrabaenaceae</taxon>
        <taxon>Tetrabaena</taxon>
    </lineage>
</organism>
<dbReference type="GO" id="GO:0005655">
    <property type="term" value="C:nucleolar ribonuclease P complex"/>
    <property type="evidence" value="ECO:0007669"/>
    <property type="project" value="TreeGrafter"/>
</dbReference>
<evidence type="ECO:0000313" key="6">
    <source>
        <dbReference type="Proteomes" id="UP000236333"/>
    </source>
</evidence>